<dbReference type="InterPro" id="IPR004090">
    <property type="entry name" value="Chemotax_Me-accpt_rcpt"/>
</dbReference>
<dbReference type="InterPro" id="IPR003660">
    <property type="entry name" value="HAMP_dom"/>
</dbReference>
<feature type="domain" description="HAMP" evidence="7">
    <location>
        <begin position="211"/>
        <end position="264"/>
    </location>
</feature>
<dbReference type="Proteomes" id="UP000219331">
    <property type="component" value="Unassembled WGS sequence"/>
</dbReference>
<evidence type="ECO:0000259" key="7">
    <source>
        <dbReference type="PROSITE" id="PS50885"/>
    </source>
</evidence>
<dbReference type="RefSeq" id="WP_097175895.1">
    <property type="nucleotide sequence ID" value="NZ_OBML01000010.1"/>
</dbReference>
<evidence type="ECO:0000256" key="4">
    <source>
        <dbReference type="SAM" id="Coils"/>
    </source>
</evidence>
<evidence type="ECO:0000256" key="1">
    <source>
        <dbReference type="ARBA" id="ARBA00023224"/>
    </source>
</evidence>
<dbReference type="InterPro" id="IPR004089">
    <property type="entry name" value="MCPsignal_dom"/>
</dbReference>
<dbReference type="STRING" id="538381.GCA_001696535_03884"/>
<keyword evidence="9" id="KW-1185">Reference proteome</keyword>
<keyword evidence="5" id="KW-0472">Membrane</keyword>
<dbReference type="Gene3D" id="6.10.340.10">
    <property type="match status" value="1"/>
</dbReference>
<feature type="coiled-coil region" evidence="4">
    <location>
        <begin position="260"/>
        <end position="294"/>
    </location>
</feature>
<reference evidence="8 9" key="1">
    <citation type="submission" date="2017-08" db="EMBL/GenBank/DDBJ databases">
        <authorList>
            <person name="de Groot N.N."/>
        </authorList>
    </citation>
    <scope>NUCLEOTIDE SEQUENCE [LARGE SCALE GENOMIC DNA]</scope>
    <source>
        <strain evidence="8 9">USBA 352</strain>
    </source>
</reference>
<dbReference type="SUPFAM" id="SSF58104">
    <property type="entry name" value="Methyl-accepting chemotaxis protein (MCP) signaling domain"/>
    <property type="match status" value="1"/>
</dbReference>
<keyword evidence="5" id="KW-1133">Transmembrane helix</keyword>
<protein>
    <submittedName>
        <fullName evidence="8">Methyl-accepting chemotaxis protein</fullName>
    </submittedName>
</protein>
<evidence type="ECO:0000256" key="2">
    <source>
        <dbReference type="ARBA" id="ARBA00029447"/>
    </source>
</evidence>
<dbReference type="CDD" id="cd06225">
    <property type="entry name" value="HAMP"/>
    <property type="match status" value="1"/>
</dbReference>
<keyword evidence="5" id="KW-0812">Transmembrane</keyword>
<evidence type="ECO:0000313" key="8">
    <source>
        <dbReference type="EMBL" id="SOC20219.1"/>
    </source>
</evidence>
<dbReference type="PROSITE" id="PS50885">
    <property type="entry name" value="HAMP"/>
    <property type="match status" value="1"/>
</dbReference>
<dbReference type="Pfam" id="PF00015">
    <property type="entry name" value="MCPsignal"/>
    <property type="match status" value="1"/>
</dbReference>
<dbReference type="SMART" id="SM00304">
    <property type="entry name" value="HAMP"/>
    <property type="match status" value="1"/>
</dbReference>
<dbReference type="SMART" id="SM00283">
    <property type="entry name" value="MA"/>
    <property type="match status" value="1"/>
</dbReference>
<feature type="transmembrane region" description="Helical" evidence="5">
    <location>
        <begin position="189"/>
        <end position="210"/>
    </location>
</feature>
<evidence type="ECO:0000259" key="6">
    <source>
        <dbReference type="PROSITE" id="PS50111"/>
    </source>
</evidence>
<feature type="domain" description="Methyl-accepting transducer" evidence="6">
    <location>
        <begin position="312"/>
        <end position="541"/>
    </location>
</feature>
<dbReference type="PRINTS" id="PR00260">
    <property type="entry name" value="CHEMTRNSDUCR"/>
</dbReference>
<comment type="similarity">
    <text evidence="2">Belongs to the methyl-accepting chemotaxis (MCP) protein family.</text>
</comment>
<keyword evidence="1 3" id="KW-0807">Transducer</keyword>
<keyword evidence="4" id="KW-0175">Coiled coil</keyword>
<dbReference type="PROSITE" id="PS50111">
    <property type="entry name" value="CHEMOTAXIS_TRANSDUC_2"/>
    <property type="match status" value="1"/>
</dbReference>
<proteinExistence type="inferred from homology"/>
<dbReference type="OrthoDB" id="354287at2"/>
<dbReference type="Pfam" id="PF00672">
    <property type="entry name" value="HAMP"/>
    <property type="match status" value="1"/>
</dbReference>
<evidence type="ECO:0000256" key="5">
    <source>
        <dbReference type="SAM" id="Phobius"/>
    </source>
</evidence>
<dbReference type="AlphaFoldDB" id="A0A285TDM1"/>
<name>A0A285TDM1_9HYPH</name>
<evidence type="ECO:0000313" key="9">
    <source>
        <dbReference type="Proteomes" id="UP000219331"/>
    </source>
</evidence>
<dbReference type="GO" id="GO:0004888">
    <property type="term" value="F:transmembrane signaling receptor activity"/>
    <property type="evidence" value="ECO:0007669"/>
    <property type="project" value="InterPro"/>
</dbReference>
<dbReference type="GO" id="GO:0006935">
    <property type="term" value="P:chemotaxis"/>
    <property type="evidence" value="ECO:0007669"/>
    <property type="project" value="InterPro"/>
</dbReference>
<dbReference type="InterPro" id="IPR007891">
    <property type="entry name" value="CHASE3"/>
</dbReference>
<evidence type="ECO:0000256" key="3">
    <source>
        <dbReference type="PROSITE-ProRule" id="PRU00284"/>
    </source>
</evidence>
<dbReference type="GO" id="GO:0016020">
    <property type="term" value="C:membrane"/>
    <property type="evidence" value="ECO:0007669"/>
    <property type="project" value="InterPro"/>
</dbReference>
<gene>
    <name evidence="8" type="ORF">SAMN05421512_110170</name>
</gene>
<dbReference type="Pfam" id="PF05227">
    <property type="entry name" value="CHASE3"/>
    <property type="match status" value="1"/>
</dbReference>
<dbReference type="EMBL" id="OBML01000010">
    <property type="protein sequence ID" value="SOC20219.1"/>
    <property type="molecule type" value="Genomic_DNA"/>
</dbReference>
<sequence length="561" mass="59477">MFAKLSVSTKGAIAFSCLALIGAVGGAITWSKTISAADAVTQAEQVTAISRDADELRGAVLEQALWVKNFLLTGNRDWVGKVEGQTDTISGRIDELKAGLAALDSGLAGQADTIRTAWSTWHDEFASEQIRLMRVPETVDLARAMELTPTGAGLLSATFDGVTQLQSSLQARESALLAGQRAELASAKMIALGSGVLITLFAAILGYLNFAIVSRPLARLADVVRKLADGDTNEEIDLGNRADEIGRMGNALGVFRANLIRTRELEAETEQARLDAAERRRIEMERVAASFEETVMTITREMIGGLETLNGTAGALADIAEGTTRQALSVSSASQQATENVNTVASATEELSASIAEINEQVHASSKVVSEASTEVERSNQAVSKLQQVVARIGDVTKLITDIAEQTNLLALNATIEAARAGEAGRGFAVVASEVKALAEQTAKATEEIDTQISEMRHAADDSIVATGSVAEMVQTIRQRTSAMAAATEQQNAATNEIARNVAEAAQGTRSVSGSIVEVSNQANQTGELSNEMRESIRDLHDRSTRMQAAMNEFLSTIRAA</sequence>
<dbReference type="GO" id="GO:0007165">
    <property type="term" value="P:signal transduction"/>
    <property type="evidence" value="ECO:0007669"/>
    <property type="project" value="UniProtKB-KW"/>
</dbReference>
<dbReference type="Gene3D" id="1.10.287.950">
    <property type="entry name" value="Methyl-accepting chemotaxis protein"/>
    <property type="match status" value="1"/>
</dbReference>
<accession>A0A285TDM1</accession>
<dbReference type="PANTHER" id="PTHR32089:SF112">
    <property type="entry name" value="LYSOZYME-LIKE PROTEIN-RELATED"/>
    <property type="match status" value="1"/>
</dbReference>
<organism evidence="8 9">
    <name type="scientific">Stappia indica</name>
    <dbReference type="NCBI Taxonomy" id="538381"/>
    <lineage>
        <taxon>Bacteria</taxon>
        <taxon>Pseudomonadati</taxon>
        <taxon>Pseudomonadota</taxon>
        <taxon>Alphaproteobacteria</taxon>
        <taxon>Hyphomicrobiales</taxon>
        <taxon>Stappiaceae</taxon>
        <taxon>Stappia</taxon>
    </lineage>
</organism>
<dbReference type="PANTHER" id="PTHR32089">
    <property type="entry name" value="METHYL-ACCEPTING CHEMOTAXIS PROTEIN MCPB"/>
    <property type="match status" value="1"/>
</dbReference>